<dbReference type="SMART" id="SM00099">
    <property type="entry name" value="btg1"/>
    <property type="match status" value="1"/>
</dbReference>
<sequence>MEEIRQTVAFIAAFLEPRPSSPISPDPPDQSRMSSFRETLTAILSAHYENHWYPETPLRGSAFRSLELPGSVLVLRAAKESGVQVRGDEFGDSGLVLWCDPGSVDFRLGDRGYTQCVYDAARRRPTFKYEPGRGLVSAALSPRSSNLSRESSPRSFSPDVRTLSTSPSRGPSPTAPKEFVERLTQRGVTTKSADEGKKKEAGKKDKRRRDSGYVSPGEAHDLRMTTVVSSPDIFVQG</sequence>
<dbReference type="OrthoDB" id="19928at2759"/>
<evidence type="ECO:0000259" key="3">
    <source>
        <dbReference type="SMART" id="SM00099"/>
    </source>
</evidence>
<keyword evidence="5" id="KW-1185">Reference proteome</keyword>
<dbReference type="STRING" id="1344416.A0A139APQ0"/>
<evidence type="ECO:0000313" key="4">
    <source>
        <dbReference type="EMBL" id="KXS18716.1"/>
    </source>
</evidence>
<dbReference type="InterPro" id="IPR033332">
    <property type="entry name" value="BTG"/>
</dbReference>
<accession>A0A139APQ0</accession>
<dbReference type="GO" id="GO:0005634">
    <property type="term" value="C:nucleus"/>
    <property type="evidence" value="ECO:0007669"/>
    <property type="project" value="TreeGrafter"/>
</dbReference>
<evidence type="ECO:0000313" key="5">
    <source>
        <dbReference type="Proteomes" id="UP000070544"/>
    </source>
</evidence>
<dbReference type="PRINTS" id="PR00310">
    <property type="entry name" value="ANTIPRLFBTG1"/>
</dbReference>
<reference evidence="4 5" key="1">
    <citation type="journal article" date="2015" name="Genome Biol. Evol.">
        <title>Phylogenomic analyses indicate that early fungi evolved digesting cell walls of algal ancestors of land plants.</title>
        <authorList>
            <person name="Chang Y."/>
            <person name="Wang S."/>
            <person name="Sekimoto S."/>
            <person name="Aerts A.L."/>
            <person name="Choi C."/>
            <person name="Clum A."/>
            <person name="LaButti K.M."/>
            <person name="Lindquist E.A."/>
            <person name="Yee Ngan C."/>
            <person name="Ohm R.A."/>
            <person name="Salamov A.A."/>
            <person name="Grigoriev I.V."/>
            <person name="Spatafora J.W."/>
            <person name="Berbee M.L."/>
        </authorList>
    </citation>
    <scope>NUCLEOTIDE SEQUENCE [LARGE SCALE GENOMIC DNA]</scope>
    <source>
        <strain evidence="4 5">JEL478</strain>
    </source>
</reference>
<dbReference type="Gene3D" id="3.90.640.90">
    <property type="entry name" value="Anti-proliferative protein, N-terminal domain"/>
    <property type="match status" value="1"/>
</dbReference>
<dbReference type="AlphaFoldDB" id="A0A139APQ0"/>
<comment type="similarity">
    <text evidence="1">Belongs to the BTG family.</text>
</comment>
<evidence type="ECO:0000256" key="1">
    <source>
        <dbReference type="ARBA" id="ARBA00007989"/>
    </source>
</evidence>
<feature type="compositionally biased region" description="Polar residues" evidence="2">
    <location>
        <begin position="162"/>
        <end position="171"/>
    </location>
</feature>
<dbReference type="Pfam" id="PF07742">
    <property type="entry name" value="BTG"/>
    <property type="match status" value="1"/>
</dbReference>
<feature type="compositionally biased region" description="Basic and acidic residues" evidence="2">
    <location>
        <begin position="192"/>
        <end position="211"/>
    </location>
</feature>
<dbReference type="InterPro" id="IPR002087">
    <property type="entry name" value="Anti_prolifrtn"/>
</dbReference>
<dbReference type="InterPro" id="IPR036054">
    <property type="entry name" value="BTG-like_sf"/>
</dbReference>
<dbReference type="Proteomes" id="UP000070544">
    <property type="component" value="Unassembled WGS sequence"/>
</dbReference>
<dbReference type="PANTHER" id="PTHR22978">
    <property type="entry name" value="B-CELL TRANSLOCATION GENE"/>
    <property type="match status" value="1"/>
</dbReference>
<dbReference type="GO" id="GO:0005737">
    <property type="term" value="C:cytoplasm"/>
    <property type="evidence" value="ECO:0007669"/>
    <property type="project" value="TreeGrafter"/>
</dbReference>
<proteinExistence type="inferred from homology"/>
<evidence type="ECO:0000256" key="2">
    <source>
        <dbReference type="SAM" id="MobiDB-lite"/>
    </source>
</evidence>
<feature type="domain" description="Anti-proliferative protein" evidence="3">
    <location>
        <begin position="1"/>
        <end position="111"/>
    </location>
</feature>
<organism evidence="4 5">
    <name type="scientific">Gonapodya prolifera (strain JEL478)</name>
    <name type="common">Monoblepharis prolifera</name>
    <dbReference type="NCBI Taxonomy" id="1344416"/>
    <lineage>
        <taxon>Eukaryota</taxon>
        <taxon>Fungi</taxon>
        <taxon>Fungi incertae sedis</taxon>
        <taxon>Chytridiomycota</taxon>
        <taxon>Chytridiomycota incertae sedis</taxon>
        <taxon>Monoblepharidomycetes</taxon>
        <taxon>Monoblepharidales</taxon>
        <taxon>Gonapodyaceae</taxon>
        <taxon>Gonapodya</taxon>
    </lineage>
</organism>
<gene>
    <name evidence="4" type="ORF">M427DRAFT_53662</name>
</gene>
<feature type="compositionally biased region" description="Low complexity" evidence="2">
    <location>
        <begin position="141"/>
        <end position="158"/>
    </location>
</feature>
<protein>
    <recommendedName>
        <fullName evidence="3">Anti-proliferative protein domain-containing protein</fullName>
    </recommendedName>
</protein>
<feature type="region of interest" description="Disordered" evidence="2">
    <location>
        <begin position="140"/>
        <end position="237"/>
    </location>
</feature>
<dbReference type="SUPFAM" id="SSF160696">
    <property type="entry name" value="BTG domain-like"/>
    <property type="match status" value="1"/>
</dbReference>
<dbReference type="PANTHER" id="PTHR22978:SF22">
    <property type="entry name" value="BTG FAMILY PROTEIN"/>
    <property type="match status" value="1"/>
</dbReference>
<dbReference type="EMBL" id="KQ965741">
    <property type="protein sequence ID" value="KXS18716.1"/>
    <property type="molecule type" value="Genomic_DNA"/>
</dbReference>
<name>A0A139APQ0_GONPJ</name>